<reference evidence="1" key="1">
    <citation type="journal article" date="2023" name="bioRxiv">
        <title>Scaffold-level genome assemblies of two parasitoid biocontrol wasps reveal the parthenogenesis mechanism and an associated novel virus.</title>
        <authorList>
            <person name="Inwood S."/>
            <person name="Skelly J."/>
            <person name="Guhlin J."/>
            <person name="Harrop T."/>
            <person name="Goldson S."/>
            <person name="Dearden P."/>
        </authorList>
    </citation>
    <scope>NUCLEOTIDE SEQUENCE</scope>
    <source>
        <strain evidence="1">Lincoln</strain>
        <tissue evidence="1">Whole body</tissue>
    </source>
</reference>
<accession>A0AA39KGH7</accession>
<dbReference type="AlphaFoldDB" id="A0AA39KGH7"/>
<dbReference type="Proteomes" id="UP001168972">
    <property type="component" value="Unassembled WGS sequence"/>
</dbReference>
<evidence type="ECO:0000313" key="1">
    <source>
        <dbReference type="EMBL" id="KAK0161665.1"/>
    </source>
</evidence>
<proteinExistence type="predicted"/>
<keyword evidence="2" id="KW-1185">Reference proteome</keyword>
<organism evidence="1 2">
    <name type="scientific">Microctonus hyperodae</name>
    <name type="common">Parasitoid wasp</name>
    <dbReference type="NCBI Taxonomy" id="165561"/>
    <lineage>
        <taxon>Eukaryota</taxon>
        <taxon>Metazoa</taxon>
        <taxon>Ecdysozoa</taxon>
        <taxon>Arthropoda</taxon>
        <taxon>Hexapoda</taxon>
        <taxon>Insecta</taxon>
        <taxon>Pterygota</taxon>
        <taxon>Neoptera</taxon>
        <taxon>Endopterygota</taxon>
        <taxon>Hymenoptera</taxon>
        <taxon>Apocrita</taxon>
        <taxon>Ichneumonoidea</taxon>
        <taxon>Braconidae</taxon>
        <taxon>Euphorinae</taxon>
        <taxon>Microctonus</taxon>
    </lineage>
</organism>
<comment type="caution">
    <text evidence="1">The sequence shown here is derived from an EMBL/GenBank/DDBJ whole genome shotgun (WGS) entry which is preliminary data.</text>
</comment>
<evidence type="ECO:0000313" key="2">
    <source>
        <dbReference type="Proteomes" id="UP001168972"/>
    </source>
</evidence>
<gene>
    <name evidence="1" type="ORF">PV327_008084</name>
</gene>
<name>A0AA39KGH7_MICHY</name>
<reference evidence="1" key="2">
    <citation type="submission" date="2023-03" db="EMBL/GenBank/DDBJ databases">
        <authorList>
            <person name="Inwood S.N."/>
            <person name="Skelly J.G."/>
            <person name="Guhlin J."/>
            <person name="Harrop T.W.R."/>
            <person name="Goldson S.G."/>
            <person name="Dearden P.K."/>
        </authorList>
    </citation>
    <scope>NUCLEOTIDE SEQUENCE</scope>
    <source>
        <strain evidence="1">Lincoln</strain>
        <tissue evidence="1">Whole body</tissue>
    </source>
</reference>
<dbReference type="EMBL" id="JAQQBR010001834">
    <property type="protein sequence ID" value="KAK0161665.1"/>
    <property type="molecule type" value="Genomic_DNA"/>
</dbReference>
<protein>
    <submittedName>
        <fullName evidence="1">Uncharacterized protein</fullName>
    </submittedName>
</protein>
<sequence>MPRKYKRKSDVVLRHISWTEDSLAVSFKEQDKKQKDRIFNINDPSVQFNNKPGKVLAKKAARAVKSLTLGEKEETITVLACCNAISNFLPPVLIIKVVSKTDRSTFLATTRAVFVESTLLST</sequence>